<dbReference type="Pfam" id="PF01814">
    <property type="entry name" value="Hemerythrin"/>
    <property type="match status" value="1"/>
</dbReference>
<dbReference type="RefSeq" id="WP_189687789.1">
    <property type="nucleotide sequence ID" value="NZ_BMYK01000008.1"/>
</dbReference>
<dbReference type="EMBL" id="BMYK01000008">
    <property type="protein sequence ID" value="GHC85402.1"/>
    <property type="molecule type" value="Genomic_DNA"/>
</dbReference>
<evidence type="ECO:0000313" key="3">
    <source>
        <dbReference type="Proteomes" id="UP000626210"/>
    </source>
</evidence>
<dbReference type="PANTHER" id="PTHR35585:SF1">
    <property type="entry name" value="HHE DOMAIN PROTEIN (AFU_ORTHOLOGUE AFUA_4G00730)"/>
    <property type="match status" value="1"/>
</dbReference>
<protein>
    <recommendedName>
        <fullName evidence="1">Hemerythrin-like domain-containing protein</fullName>
    </recommendedName>
</protein>
<feature type="domain" description="Hemerythrin-like" evidence="1">
    <location>
        <begin position="10"/>
        <end position="127"/>
    </location>
</feature>
<dbReference type="PANTHER" id="PTHR35585">
    <property type="entry name" value="HHE DOMAIN PROTEIN (AFU_ORTHOLOGUE AFUA_4G00730)"/>
    <property type="match status" value="1"/>
</dbReference>
<dbReference type="CDD" id="cd12108">
    <property type="entry name" value="Hr-like"/>
    <property type="match status" value="1"/>
</dbReference>
<dbReference type="Proteomes" id="UP000626210">
    <property type="component" value="Unassembled WGS sequence"/>
</dbReference>
<keyword evidence="3" id="KW-1185">Reference proteome</keyword>
<accession>A0ABQ3G4C1</accession>
<comment type="caution">
    <text evidence="2">The sequence shown here is derived from an EMBL/GenBank/DDBJ whole genome shotgun (WGS) entry which is preliminary data.</text>
</comment>
<sequence length="168" mass="18556">MSSTLAYQDAVDLLDADHKLAQKQFIDYQGLCEDGAPPEARQQLALKICQDLSVHTQIEEEIFYPRVQEAIDDDALMNEALSEHAEAKEAIARIRGMVPTDAAYDSTVIELGQAIMDHVMDEREKMFLKARYAPVDLRGMVPALYARKKALQSGKPAPAPAGKKEVAA</sequence>
<name>A0ABQ3G4C1_9BURK</name>
<proteinExistence type="predicted"/>
<evidence type="ECO:0000313" key="2">
    <source>
        <dbReference type="EMBL" id="GHC85402.1"/>
    </source>
</evidence>
<dbReference type="Gene3D" id="1.20.120.520">
    <property type="entry name" value="nmb1532 protein domain like"/>
    <property type="match status" value="1"/>
</dbReference>
<reference evidence="3" key="1">
    <citation type="journal article" date="2019" name="Int. J. Syst. Evol. Microbiol.">
        <title>The Global Catalogue of Microorganisms (GCM) 10K type strain sequencing project: providing services to taxonomists for standard genome sequencing and annotation.</title>
        <authorList>
            <consortium name="The Broad Institute Genomics Platform"/>
            <consortium name="The Broad Institute Genome Sequencing Center for Infectious Disease"/>
            <person name="Wu L."/>
            <person name="Ma J."/>
        </authorList>
    </citation>
    <scope>NUCLEOTIDE SEQUENCE [LARGE SCALE GENOMIC DNA]</scope>
    <source>
        <strain evidence="3">KCTC 23314</strain>
    </source>
</reference>
<organism evidence="2 3">
    <name type="scientific">Pseudorhodoferax aquiterrae</name>
    <dbReference type="NCBI Taxonomy" id="747304"/>
    <lineage>
        <taxon>Bacteria</taxon>
        <taxon>Pseudomonadati</taxon>
        <taxon>Pseudomonadota</taxon>
        <taxon>Betaproteobacteria</taxon>
        <taxon>Burkholderiales</taxon>
        <taxon>Comamonadaceae</taxon>
    </lineage>
</organism>
<dbReference type="InterPro" id="IPR012312">
    <property type="entry name" value="Hemerythrin-like"/>
</dbReference>
<gene>
    <name evidence="2" type="ORF">GCM10007320_30360</name>
</gene>
<evidence type="ECO:0000259" key="1">
    <source>
        <dbReference type="Pfam" id="PF01814"/>
    </source>
</evidence>